<dbReference type="PROSITE" id="PS50935">
    <property type="entry name" value="SSB"/>
    <property type="match status" value="1"/>
</dbReference>
<dbReference type="PIRSF" id="PIRSF002070">
    <property type="entry name" value="SSB"/>
    <property type="match status" value="1"/>
</dbReference>
<comment type="caution">
    <text evidence="2">Lacks conserved residue(s) required for the propagation of feature annotation.</text>
</comment>
<evidence type="ECO:0000256" key="2">
    <source>
        <dbReference type="HAMAP-Rule" id="MF_00984"/>
    </source>
</evidence>
<evidence type="ECO:0000313" key="5">
    <source>
        <dbReference type="Proteomes" id="UP001256400"/>
    </source>
</evidence>
<dbReference type="CDD" id="cd04496">
    <property type="entry name" value="SSB_OBF"/>
    <property type="match status" value="1"/>
</dbReference>
<evidence type="ECO:0000256" key="1">
    <source>
        <dbReference type="ARBA" id="ARBA00023125"/>
    </source>
</evidence>
<dbReference type="HAMAP" id="MF_00984">
    <property type="entry name" value="SSB"/>
    <property type="match status" value="1"/>
</dbReference>
<keyword evidence="1 2" id="KW-0238">DNA-binding</keyword>
<dbReference type="InterPro" id="IPR000424">
    <property type="entry name" value="Primosome_PriB/ssb"/>
</dbReference>
<dbReference type="PANTHER" id="PTHR10302:SF27">
    <property type="entry name" value="SINGLE-STRANDED DNA-BINDING PROTEIN"/>
    <property type="match status" value="1"/>
</dbReference>
<dbReference type="GO" id="GO:0006260">
    <property type="term" value="P:DNA replication"/>
    <property type="evidence" value="ECO:0007669"/>
    <property type="project" value="InterPro"/>
</dbReference>
<dbReference type="EMBL" id="CP134206">
    <property type="protein sequence ID" value="WND05573.1"/>
    <property type="molecule type" value="Genomic_DNA"/>
</dbReference>
<name>A0AB38YVX5_9GAMM</name>
<dbReference type="Proteomes" id="UP001256400">
    <property type="component" value="Chromosome"/>
</dbReference>
<dbReference type="GO" id="GO:0003697">
    <property type="term" value="F:single-stranded DNA binding"/>
    <property type="evidence" value="ECO:0007669"/>
    <property type="project" value="UniProtKB-UniRule"/>
</dbReference>
<dbReference type="GO" id="GO:0009295">
    <property type="term" value="C:nucleoid"/>
    <property type="evidence" value="ECO:0007669"/>
    <property type="project" value="TreeGrafter"/>
</dbReference>
<dbReference type="Pfam" id="PF00436">
    <property type="entry name" value="SSB"/>
    <property type="match status" value="1"/>
</dbReference>
<dbReference type="RefSeq" id="WP_310864749.1">
    <property type="nucleotide sequence ID" value="NZ_CP134206.1"/>
</dbReference>
<comment type="subunit">
    <text evidence="2">Homotetramer.</text>
</comment>
<gene>
    <name evidence="4" type="primary">ssb</name>
    <name evidence="4" type="ORF">RHP80_15585</name>
</gene>
<protein>
    <recommendedName>
        <fullName evidence="2 3">Single-stranded DNA-binding protein</fullName>
        <shortName evidence="2">SSB</shortName>
    </recommendedName>
</protein>
<dbReference type="NCBIfam" id="TIGR00621">
    <property type="entry name" value="ssb"/>
    <property type="match status" value="1"/>
</dbReference>
<dbReference type="PANTHER" id="PTHR10302">
    <property type="entry name" value="SINGLE-STRANDED DNA-BINDING PROTEIN"/>
    <property type="match status" value="1"/>
</dbReference>
<reference evidence="4" key="1">
    <citation type="submission" date="2023-09" db="EMBL/GenBank/DDBJ databases">
        <title>Acinetobacter soli.</title>
        <authorList>
            <person name="Kim B."/>
            <person name="Kim D."/>
            <person name="Park D."/>
        </authorList>
    </citation>
    <scope>NUCLEOTIDE SEQUENCE</scope>
    <source>
        <strain evidence="4">2023.05</strain>
    </source>
</reference>
<dbReference type="SUPFAM" id="SSF50249">
    <property type="entry name" value="Nucleic acid-binding proteins"/>
    <property type="match status" value="1"/>
</dbReference>
<dbReference type="Gene3D" id="2.40.50.140">
    <property type="entry name" value="Nucleic acid-binding proteins"/>
    <property type="match status" value="1"/>
</dbReference>
<dbReference type="InterPro" id="IPR012340">
    <property type="entry name" value="NA-bd_OB-fold"/>
</dbReference>
<organism evidence="4 5">
    <name type="scientific">Acinetobacter soli</name>
    <dbReference type="NCBI Taxonomy" id="487316"/>
    <lineage>
        <taxon>Bacteria</taxon>
        <taxon>Pseudomonadati</taxon>
        <taxon>Pseudomonadota</taxon>
        <taxon>Gammaproteobacteria</taxon>
        <taxon>Moraxellales</taxon>
        <taxon>Moraxellaceae</taxon>
        <taxon>Acinetobacter</taxon>
    </lineage>
</organism>
<evidence type="ECO:0000256" key="3">
    <source>
        <dbReference type="PIRNR" id="PIRNR002070"/>
    </source>
</evidence>
<accession>A0AB38YVX5</accession>
<dbReference type="InterPro" id="IPR011344">
    <property type="entry name" value="ssDNA-bd"/>
</dbReference>
<evidence type="ECO:0000313" key="4">
    <source>
        <dbReference type="EMBL" id="WND05573.1"/>
    </source>
</evidence>
<dbReference type="AlphaFoldDB" id="A0AB38YVX5"/>
<proteinExistence type="inferred from homology"/>
<sequence>MPNVNKVILMGVLGRDPETKQFPNGGSITTFSMATTEQWKDKTTGERKELTEWHKISTSGRLAEIASKYLKKGSKAYIEGSLRTRKWKDKSTGADREAVEIRVDVLQLL</sequence>